<dbReference type="SMART" id="SM00587">
    <property type="entry name" value="CHK"/>
    <property type="match status" value="1"/>
</dbReference>
<dbReference type="AlphaFoldDB" id="F1L098"/>
<organism evidence="2">
    <name type="scientific">Ascaris suum</name>
    <name type="common">Pig roundworm</name>
    <name type="synonym">Ascaris lumbricoides</name>
    <dbReference type="NCBI Taxonomy" id="6253"/>
    <lineage>
        <taxon>Eukaryota</taxon>
        <taxon>Metazoa</taxon>
        <taxon>Ecdysozoa</taxon>
        <taxon>Nematoda</taxon>
        <taxon>Chromadorea</taxon>
        <taxon>Rhabditida</taxon>
        <taxon>Spirurina</taxon>
        <taxon>Ascaridomorpha</taxon>
        <taxon>Ascaridoidea</taxon>
        <taxon>Ascarididae</taxon>
        <taxon>Ascaris</taxon>
    </lineage>
</organism>
<dbReference type="PANTHER" id="PTHR23020">
    <property type="entry name" value="UNCHARACTERIZED NUCLEAR HORMONE RECEPTOR-RELATED"/>
    <property type="match status" value="1"/>
</dbReference>
<dbReference type="InterPro" id="IPR015897">
    <property type="entry name" value="CHK_kinase-like"/>
</dbReference>
<accession>F1L098</accession>
<evidence type="ECO:0000259" key="1">
    <source>
        <dbReference type="SMART" id="SM00587"/>
    </source>
</evidence>
<dbReference type="InterPro" id="IPR011009">
    <property type="entry name" value="Kinase-like_dom_sf"/>
</dbReference>
<dbReference type="InterPro" id="IPR052961">
    <property type="entry name" value="Oxido-Kinase-like_Enzymes"/>
</dbReference>
<evidence type="ECO:0000313" key="2">
    <source>
        <dbReference type="EMBL" id="ADY43552.1"/>
    </source>
</evidence>
<dbReference type="Pfam" id="PF07914">
    <property type="entry name" value="DUF1679"/>
    <property type="match status" value="1"/>
</dbReference>
<dbReference type="SUPFAM" id="SSF56112">
    <property type="entry name" value="Protein kinase-like (PK-like)"/>
    <property type="match status" value="1"/>
</dbReference>
<dbReference type="Gene3D" id="3.90.1200.10">
    <property type="match status" value="1"/>
</dbReference>
<sequence length="241" mass="27557">MLRSTFLEVQQAFPSITRHRIYRTIASLQQDFGNFFLVDNGRASLLDELAAAVEDQLALHNGQLVHQELGMVSVLTHGDLWTNNILWRKVPDSDGETFDEIIALIDWQNAHAGNVAEDFVRLLGSSVDPEVRRGELDHLLEYYHGCLLARLRGRNVHGIPYTVEQIKHAYERFFGQGLLIMLPSLSGHADEGNGLLGEEHVQERQRCILHRCRCLIEDFLTYKRKLEEEQNTAVYPTNILL</sequence>
<dbReference type="EMBL" id="JI168957">
    <property type="protein sequence ID" value="ADY43552.1"/>
    <property type="molecule type" value="mRNA"/>
</dbReference>
<dbReference type="InterPro" id="IPR012877">
    <property type="entry name" value="Dhs-27"/>
</dbReference>
<feature type="domain" description="CHK kinase-like" evidence="1">
    <location>
        <begin position="1"/>
        <end position="153"/>
    </location>
</feature>
<reference evidence="2" key="1">
    <citation type="journal article" date="2011" name="Genome Res.">
        <title>Deep small RNA sequencing from the nematode Ascaris reveals conservation, functional diversification, and novel developmental profiles.</title>
        <authorList>
            <person name="Wang J."/>
            <person name="Czech B."/>
            <person name="Crunk A."/>
            <person name="Wallace A."/>
            <person name="Mitreva M."/>
            <person name="Hannon G.J."/>
            <person name="Davis R.E."/>
        </authorList>
    </citation>
    <scope>NUCLEOTIDE SEQUENCE</scope>
</reference>
<protein>
    <submittedName>
        <fullName evidence="2">Oxidoreductase dhs-27</fullName>
    </submittedName>
</protein>
<dbReference type="PANTHER" id="PTHR23020:SF41">
    <property type="entry name" value="AMINOGLYCOSIDE PHOSPHOTRANSFERASE DOMAIN-CONTAINING PROTEIN"/>
    <property type="match status" value="1"/>
</dbReference>
<proteinExistence type="evidence at transcript level"/>
<name>F1L098_ASCSU</name>